<evidence type="ECO:0000313" key="22">
    <source>
        <dbReference type="Proteomes" id="UP000254794"/>
    </source>
</evidence>
<dbReference type="InterPro" id="IPR000462">
    <property type="entry name" value="CDP-OH_P_trans"/>
</dbReference>
<keyword evidence="10 19" id="KW-0808">Transferase</keyword>
<dbReference type="Pfam" id="PF01066">
    <property type="entry name" value="CDP-OH_P_transf"/>
    <property type="match status" value="1"/>
</dbReference>
<keyword evidence="17 19" id="KW-1208">Phospholipid metabolism</keyword>
<evidence type="ECO:0000256" key="14">
    <source>
        <dbReference type="ARBA" id="ARBA00023136"/>
    </source>
</evidence>
<evidence type="ECO:0000256" key="5">
    <source>
        <dbReference type="ARBA" id="ARBA00013195"/>
    </source>
</evidence>
<evidence type="ECO:0000256" key="11">
    <source>
        <dbReference type="ARBA" id="ARBA00022692"/>
    </source>
</evidence>
<keyword evidence="13 19" id="KW-0443">Lipid metabolism</keyword>
<feature type="transmembrane region" description="Helical" evidence="20">
    <location>
        <begin position="159"/>
        <end position="179"/>
    </location>
</feature>
<dbReference type="RefSeq" id="WP_115331344.1">
    <property type="nucleotide sequence ID" value="NZ_CAAAHP010000002.1"/>
</dbReference>
<evidence type="ECO:0000256" key="6">
    <source>
        <dbReference type="ARBA" id="ARBA00015623"/>
    </source>
</evidence>
<keyword evidence="16 19" id="KW-0464">Manganese</keyword>
<evidence type="ECO:0000256" key="15">
    <source>
        <dbReference type="ARBA" id="ARBA00023209"/>
    </source>
</evidence>
<feature type="transmembrane region" description="Helical" evidence="20">
    <location>
        <begin position="217"/>
        <end position="238"/>
    </location>
</feature>
<dbReference type="InterPro" id="IPR043130">
    <property type="entry name" value="CDP-OH_PTrfase_TM_dom"/>
</dbReference>
<evidence type="ECO:0000256" key="8">
    <source>
        <dbReference type="ARBA" id="ARBA00022516"/>
    </source>
</evidence>
<feature type="transmembrane region" description="Helical" evidence="20">
    <location>
        <begin position="134"/>
        <end position="153"/>
    </location>
</feature>
<dbReference type="AlphaFoldDB" id="A0A378JM06"/>
<organism evidence="21 22">
    <name type="scientific">Legionella busanensis</name>
    <dbReference type="NCBI Taxonomy" id="190655"/>
    <lineage>
        <taxon>Bacteria</taxon>
        <taxon>Pseudomonadati</taxon>
        <taxon>Pseudomonadota</taxon>
        <taxon>Gammaproteobacteria</taxon>
        <taxon>Legionellales</taxon>
        <taxon>Legionellaceae</taxon>
        <taxon>Legionella</taxon>
    </lineage>
</organism>
<comment type="catalytic activity">
    <reaction evidence="1 19">
        <text>a CDP-1,2-diacyl-sn-glycerol + choline = a 1,2-diacyl-sn-glycero-3-phosphocholine + CMP + H(+)</text>
        <dbReference type="Rhea" id="RHEA:14597"/>
        <dbReference type="ChEBI" id="CHEBI:15354"/>
        <dbReference type="ChEBI" id="CHEBI:15378"/>
        <dbReference type="ChEBI" id="CHEBI:57643"/>
        <dbReference type="ChEBI" id="CHEBI:58332"/>
        <dbReference type="ChEBI" id="CHEBI:60377"/>
        <dbReference type="EC" id="2.7.8.24"/>
    </reaction>
</comment>
<evidence type="ECO:0000256" key="18">
    <source>
        <dbReference type="ARBA" id="ARBA00033321"/>
    </source>
</evidence>
<dbReference type="NCBIfam" id="NF045886">
    <property type="entry name" value="PhCholSynLeg"/>
    <property type="match status" value="1"/>
</dbReference>
<dbReference type="PIRSF" id="PIRSF000851">
    <property type="entry name" value="PcS"/>
    <property type="match status" value="1"/>
</dbReference>
<dbReference type="EMBL" id="UGOD01000001">
    <property type="protein sequence ID" value="STX51728.1"/>
    <property type="molecule type" value="Genomic_DNA"/>
</dbReference>
<feature type="transmembrane region" description="Helical" evidence="20">
    <location>
        <begin position="44"/>
        <end position="66"/>
    </location>
</feature>
<gene>
    <name evidence="21" type="primary">lidK</name>
    <name evidence="21" type="ORF">NCTC13316_01824</name>
</gene>
<evidence type="ECO:0000256" key="3">
    <source>
        <dbReference type="ARBA" id="ARBA00004429"/>
    </source>
</evidence>
<keyword evidence="22" id="KW-1185">Reference proteome</keyword>
<comment type="similarity">
    <text evidence="4 19">Belongs to the CDP-alcohol phosphatidyltransferase class-I family.</text>
</comment>
<evidence type="ECO:0000256" key="17">
    <source>
        <dbReference type="ARBA" id="ARBA00023264"/>
    </source>
</evidence>
<dbReference type="Gene3D" id="1.20.120.1760">
    <property type="match status" value="1"/>
</dbReference>
<feature type="transmembrane region" description="Helical" evidence="20">
    <location>
        <begin position="191"/>
        <end position="211"/>
    </location>
</feature>
<proteinExistence type="inferred from homology"/>
<evidence type="ECO:0000313" key="21">
    <source>
        <dbReference type="EMBL" id="STX51728.1"/>
    </source>
</evidence>
<evidence type="ECO:0000256" key="1">
    <source>
        <dbReference type="ARBA" id="ARBA00000958"/>
    </source>
</evidence>
<evidence type="ECO:0000256" key="19">
    <source>
        <dbReference type="PIRNR" id="PIRNR000851"/>
    </source>
</evidence>
<keyword evidence="7 19" id="KW-1003">Cell membrane</keyword>
<dbReference type="GO" id="GO:0050520">
    <property type="term" value="F:phosphatidylcholine synthase activity"/>
    <property type="evidence" value="ECO:0007669"/>
    <property type="project" value="UniProtKB-EC"/>
</dbReference>
<comment type="function">
    <text evidence="19">Condenses choline with CDP-diglyceride to produce phosphatidylcholine and CMP.</text>
</comment>
<evidence type="ECO:0000256" key="12">
    <source>
        <dbReference type="ARBA" id="ARBA00022989"/>
    </source>
</evidence>
<dbReference type="Proteomes" id="UP000254794">
    <property type="component" value="Unassembled WGS sequence"/>
</dbReference>
<feature type="transmembrane region" description="Helical" evidence="20">
    <location>
        <begin position="104"/>
        <end position="122"/>
    </location>
</feature>
<dbReference type="PROSITE" id="PS51257">
    <property type="entry name" value="PROKAR_LIPOPROTEIN"/>
    <property type="match status" value="1"/>
</dbReference>
<dbReference type="OrthoDB" id="350520at2"/>
<keyword evidence="11 20" id="KW-0812">Transmembrane</keyword>
<protein>
    <recommendedName>
        <fullName evidence="6 19">Phosphatidylcholine synthase</fullName>
        <shortName evidence="19">PC synthase</shortName>
        <shortName evidence="19">PCS</shortName>
        <ecNumber evidence="5 19">2.7.8.24</ecNumber>
    </recommendedName>
    <alternativeName>
        <fullName evidence="18 19">CDP-diglyceride-choline O-phosphatidyltransferase</fullName>
    </alternativeName>
</protein>
<keyword evidence="14 19" id="KW-0472">Membrane</keyword>
<keyword evidence="15 19" id="KW-0594">Phospholipid biosynthesis</keyword>
<keyword evidence="12 20" id="KW-1133">Transmembrane helix</keyword>
<evidence type="ECO:0000256" key="10">
    <source>
        <dbReference type="ARBA" id="ARBA00022679"/>
    </source>
</evidence>
<name>A0A378JM06_9GAMM</name>
<evidence type="ECO:0000256" key="4">
    <source>
        <dbReference type="ARBA" id="ARBA00010441"/>
    </source>
</evidence>
<keyword evidence="9 19" id="KW-0997">Cell inner membrane</keyword>
<feature type="transmembrane region" description="Helical" evidence="20">
    <location>
        <begin position="12"/>
        <end position="38"/>
    </location>
</feature>
<dbReference type="InterPro" id="IPR026027">
    <property type="entry name" value="PcS"/>
</dbReference>
<comment type="cofactor">
    <cofactor evidence="2 19">
        <name>Mn(2+)</name>
        <dbReference type="ChEBI" id="CHEBI:29035"/>
    </cofactor>
</comment>
<evidence type="ECO:0000256" key="16">
    <source>
        <dbReference type="ARBA" id="ARBA00023211"/>
    </source>
</evidence>
<accession>A0A378JM06</accession>
<reference evidence="21 22" key="1">
    <citation type="submission" date="2018-06" db="EMBL/GenBank/DDBJ databases">
        <authorList>
            <consortium name="Pathogen Informatics"/>
            <person name="Doyle S."/>
        </authorList>
    </citation>
    <scope>NUCLEOTIDE SEQUENCE [LARGE SCALE GENOMIC DNA]</scope>
    <source>
        <strain evidence="21 22">NCTC13316</strain>
    </source>
</reference>
<evidence type="ECO:0000256" key="20">
    <source>
        <dbReference type="SAM" id="Phobius"/>
    </source>
</evidence>
<sequence>MTNKTLSYHPTHYLAAWAVHAFTASAACAGLFTLIKIYQHEYLHALWFMAAAVVIDAVDGTLARLVGVKRVLPYFDGALLDNIVDYLNYVITPCFFLFVKADMLPPDLAITIIVAIIITSSYQFCQADAKTPDHFFKGFPCYWNIALFYMFIFNTSMNANAWILSILCVLIFVPIKYVYPSRLDYLTESKLLKILMHSFSLLYGICSGVVLWTYPTINRLCLVLSLGYIIMYLTLSVYRTYSPMLLSKIASYKD</sequence>
<keyword evidence="8 19" id="KW-0444">Lipid biosynthesis</keyword>
<comment type="subcellular location">
    <subcellularLocation>
        <location evidence="3 19">Cell inner membrane</location>
        <topology evidence="3 19">Multi-pass membrane protein</topology>
    </subcellularLocation>
</comment>
<evidence type="ECO:0000256" key="13">
    <source>
        <dbReference type="ARBA" id="ARBA00023098"/>
    </source>
</evidence>
<dbReference type="GO" id="GO:0008654">
    <property type="term" value="P:phospholipid biosynthetic process"/>
    <property type="evidence" value="ECO:0007669"/>
    <property type="project" value="UniProtKB-KW"/>
</dbReference>
<evidence type="ECO:0000256" key="9">
    <source>
        <dbReference type="ARBA" id="ARBA00022519"/>
    </source>
</evidence>
<evidence type="ECO:0000256" key="2">
    <source>
        <dbReference type="ARBA" id="ARBA00001936"/>
    </source>
</evidence>
<evidence type="ECO:0000256" key="7">
    <source>
        <dbReference type="ARBA" id="ARBA00022475"/>
    </source>
</evidence>
<dbReference type="EC" id="2.7.8.24" evidence="5 19"/>
<dbReference type="GO" id="GO:0005886">
    <property type="term" value="C:plasma membrane"/>
    <property type="evidence" value="ECO:0007669"/>
    <property type="project" value="UniProtKB-SubCell"/>
</dbReference>